<dbReference type="InterPro" id="IPR026444">
    <property type="entry name" value="Secre_tail"/>
</dbReference>
<evidence type="ECO:0000256" key="1">
    <source>
        <dbReference type="ARBA" id="ARBA00022729"/>
    </source>
</evidence>
<dbReference type="EMBL" id="REFC01000015">
    <property type="protein sequence ID" value="RMA57260.1"/>
    <property type="molecule type" value="Genomic_DNA"/>
</dbReference>
<proteinExistence type="predicted"/>
<feature type="region of interest" description="Disordered" evidence="2">
    <location>
        <begin position="71"/>
        <end position="111"/>
    </location>
</feature>
<sequence>MLCVALGCTFIAFTQTQKDSNVTEISGPADFYITAPMTSYPKVDPKSVKKREIKRGGLSAKNIQKGEFIDKLSKSSSSQDPLAQEEPGNRNGKTPIANFDGINIDLSPPDPTAAVGPNHVVQMTNGLWSVWDKNGNQAAGFPKDINDPLGGIVSGDPVVLYDREADRWFISQFQLPASNQFKIAVSTTADPTGTYAVYSYNVVENDYPHYGIWGNSYIVTGNFDPTDSGTFFAFNRQKMLDGDPTAEIASLTLPNYVGTGGFQAPQPVHSEGAGIAAGPAPIVWYQDNAWPGVAQDHVKVWHLTIDWANPGAATVSTPLEITMAAFDSFLEGTGGDSFAVLQQPGTSQRIDPIVFAMYFQAHRYNFGTHESLLFNFPVEITDGSQISGIRWVELRRPTMTDPWTLYQEGTYQDAGGESVFMSAIAMDQEGNIGLGYTKVGATTFPSLYYTGRLVSDPLGQMTVAETLIVNGTTSVTSNARYGDYSQLTRDPQDDLTFWFTGEYSGEPRKTRIASFKISTTLSVDELDLNTSELVVYSGDNQIFNLQLDTATTSDILRLSVVDLLGRTVYQDQISKEIGGMYQTTIDLSSVSAGTYIVEIGNAKTKLNKKIIVK</sequence>
<organism evidence="4 5">
    <name type="scientific">Ulvibacter antarcticus</name>
    <dbReference type="NCBI Taxonomy" id="442714"/>
    <lineage>
        <taxon>Bacteria</taxon>
        <taxon>Pseudomonadati</taxon>
        <taxon>Bacteroidota</taxon>
        <taxon>Flavobacteriia</taxon>
        <taxon>Flavobacteriales</taxon>
        <taxon>Flavobacteriaceae</taxon>
        <taxon>Ulvibacter</taxon>
    </lineage>
</organism>
<dbReference type="AlphaFoldDB" id="A0A3L9YCY1"/>
<evidence type="ECO:0000313" key="4">
    <source>
        <dbReference type="EMBL" id="RMA57260.1"/>
    </source>
</evidence>
<dbReference type="Proteomes" id="UP000271339">
    <property type="component" value="Unassembled WGS sequence"/>
</dbReference>
<reference evidence="4 5" key="1">
    <citation type="submission" date="2018-10" db="EMBL/GenBank/DDBJ databases">
        <title>Genomic Encyclopedia of Archaeal and Bacterial Type Strains, Phase II (KMG-II): from individual species to whole genera.</title>
        <authorList>
            <person name="Goeker M."/>
        </authorList>
    </citation>
    <scope>NUCLEOTIDE SEQUENCE [LARGE SCALE GENOMIC DNA]</scope>
    <source>
        <strain evidence="4 5">DSM 23424</strain>
    </source>
</reference>
<comment type="caution">
    <text evidence="4">The sequence shown here is derived from an EMBL/GenBank/DDBJ whole genome shotgun (WGS) entry which is preliminary data.</text>
</comment>
<keyword evidence="5" id="KW-1185">Reference proteome</keyword>
<feature type="domain" description="Secretion system C-terminal sorting" evidence="3">
    <location>
        <begin position="540"/>
        <end position="612"/>
    </location>
</feature>
<name>A0A3L9YCY1_9FLAO</name>
<evidence type="ECO:0000313" key="5">
    <source>
        <dbReference type="Proteomes" id="UP000271339"/>
    </source>
</evidence>
<protein>
    <submittedName>
        <fullName evidence="4">Putative secreted protein (Por secretion system target)</fullName>
    </submittedName>
</protein>
<keyword evidence="1" id="KW-0732">Signal</keyword>
<evidence type="ECO:0000259" key="3">
    <source>
        <dbReference type="Pfam" id="PF18962"/>
    </source>
</evidence>
<evidence type="ECO:0000256" key="2">
    <source>
        <dbReference type="SAM" id="MobiDB-lite"/>
    </source>
</evidence>
<dbReference type="Pfam" id="PF18962">
    <property type="entry name" value="Por_Secre_tail"/>
    <property type="match status" value="1"/>
</dbReference>
<dbReference type="NCBIfam" id="TIGR04183">
    <property type="entry name" value="Por_Secre_tail"/>
    <property type="match status" value="1"/>
</dbReference>
<accession>A0A3L9YCY1</accession>
<gene>
    <name evidence="4" type="ORF">BXY75_3147</name>
</gene>